<keyword evidence="15" id="KW-1185">Reference proteome</keyword>
<dbReference type="SUPFAM" id="SSF54534">
    <property type="entry name" value="FKBP-like"/>
    <property type="match status" value="1"/>
</dbReference>
<evidence type="ECO:0000256" key="6">
    <source>
        <dbReference type="ARBA" id="ARBA00023136"/>
    </source>
</evidence>
<evidence type="ECO:0000256" key="9">
    <source>
        <dbReference type="ARBA" id="ARBA00040743"/>
    </source>
</evidence>
<keyword evidence="11 14" id="KW-0413">Isomerase</keyword>
<dbReference type="PANTHER" id="PTHR47529:SF1">
    <property type="entry name" value="PERIPLASMIC CHAPERONE PPID"/>
    <property type="match status" value="1"/>
</dbReference>
<sequence>MLSILRRQAQSTLIQGLVLIIAIVFIFWGVGTNMTNKRNSIAVVNGEEISLQDFQRNYDRTVEQYRQQFGGALPPGLLEQLGIKRQVMLQMIRAELLRQGGEAMGIRLSKLATQEAIKNMDVFHENGHFSLQRYKDLLAQNRLSPSSYEKGLQRDMLADRVTNAVISFAVVPDTEFQVWLDFLGEEVRLDYAVFKPEDFVDQVQVNDGDLAPWYEQHKEEYRQEPKVKLKYLYFPVKAIEGEGAGNKSEAFKQASTAYEEIIRAGSIDKYENLGKEKVQVTDYFSRSQPPAGVVSDPSFLEKAFRLKKGELSSLVELKNGFAILYVADIQEAAVPELNEVRDRVVADYRKDRAADLARKAAEDFLRKATEKGQLPAGTGVKIQESGFFKRATLQGGTTPPLPVVREAFALPAREKLAKSPVEVGDSYYVFAVKERRQSDKPLDGQEQEKLREQLQASAQSRLLADWLAFVQQHAKIWTNEQFLQ</sequence>
<dbReference type="Pfam" id="PF13624">
    <property type="entry name" value="SurA_N_3"/>
    <property type="match status" value="1"/>
</dbReference>
<accession>A0A915U6D6</accession>
<keyword evidence="2" id="KW-1003">Cell membrane</keyword>
<keyword evidence="4 12" id="KW-0812">Transmembrane</keyword>
<evidence type="ECO:0000256" key="7">
    <source>
        <dbReference type="ARBA" id="ARBA00023186"/>
    </source>
</evidence>
<organism evidence="14 15">
    <name type="scientific">Desulfolithobacter dissulfuricans</name>
    <dbReference type="NCBI Taxonomy" id="2795293"/>
    <lineage>
        <taxon>Bacteria</taxon>
        <taxon>Pseudomonadati</taxon>
        <taxon>Thermodesulfobacteriota</taxon>
        <taxon>Desulfobulbia</taxon>
        <taxon>Desulfobulbales</taxon>
        <taxon>Desulfobulbaceae</taxon>
        <taxon>Desulfolithobacter</taxon>
    </lineage>
</organism>
<dbReference type="InterPro" id="IPR000297">
    <property type="entry name" value="PPIase_PpiC"/>
</dbReference>
<evidence type="ECO:0000259" key="13">
    <source>
        <dbReference type="PROSITE" id="PS50198"/>
    </source>
</evidence>
<dbReference type="PROSITE" id="PS50198">
    <property type="entry name" value="PPIC_PPIASE_2"/>
    <property type="match status" value="1"/>
</dbReference>
<comment type="similarity">
    <text evidence="8">Belongs to the PpiD chaperone family.</text>
</comment>
<dbReference type="InterPro" id="IPR046357">
    <property type="entry name" value="PPIase_dom_sf"/>
</dbReference>
<dbReference type="InterPro" id="IPR027304">
    <property type="entry name" value="Trigger_fact/SurA_dom_sf"/>
</dbReference>
<dbReference type="Gene3D" id="3.10.50.40">
    <property type="match status" value="1"/>
</dbReference>
<keyword evidence="3" id="KW-0997">Cell inner membrane</keyword>
<proteinExistence type="inferred from homology"/>
<evidence type="ECO:0000313" key="14">
    <source>
        <dbReference type="EMBL" id="BCO10072.1"/>
    </source>
</evidence>
<dbReference type="AlphaFoldDB" id="A0A915U6D6"/>
<dbReference type="EMBL" id="AP024233">
    <property type="protein sequence ID" value="BCO10072.1"/>
    <property type="molecule type" value="Genomic_DNA"/>
</dbReference>
<evidence type="ECO:0000256" key="8">
    <source>
        <dbReference type="ARBA" id="ARBA00038408"/>
    </source>
</evidence>
<dbReference type="InterPro" id="IPR052029">
    <property type="entry name" value="PpiD_chaperone"/>
</dbReference>
<dbReference type="Pfam" id="PF13145">
    <property type="entry name" value="Rotamase_2"/>
    <property type="match status" value="1"/>
</dbReference>
<evidence type="ECO:0000256" key="10">
    <source>
        <dbReference type="ARBA" id="ARBA00042775"/>
    </source>
</evidence>
<dbReference type="KEGG" id="ddu:GF1_24480"/>
<dbReference type="RefSeq" id="WP_267926809.1">
    <property type="nucleotide sequence ID" value="NZ_AP024233.1"/>
</dbReference>
<dbReference type="PANTHER" id="PTHR47529">
    <property type="entry name" value="PEPTIDYL-PROLYL CIS-TRANS ISOMERASE D"/>
    <property type="match status" value="1"/>
</dbReference>
<keyword evidence="5 12" id="KW-1133">Transmembrane helix</keyword>
<feature type="domain" description="PpiC" evidence="13">
    <location>
        <begin position="184"/>
        <end position="328"/>
    </location>
</feature>
<evidence type="ECO:0000256" key="1">
    <source>
        <dbReference type="ARBA" id="ARBA00004382"/>
    </source>
</evidence>
<feature type="transmembrane region" description="Helical" evidence="12">
    <location>
        <begin position="12"/>
        <end position="31"/>
    </location>
</feature>
<evidence type="ECO:0000256" key="2">
    <source>
        <dbReference type="ARBA" id="ARBA00022475"/>
    </source>
</evidence>
<evidence type="ECO:0000256" key="11">
    <source>
        <dbReference type="PROSITE-ProRule" id="PRU00278"/>
    </source>
</evidence>
<evidence type="ECO:0000256" key="12">
    <source>
        <dbReference type="SAM" id="Phobius"/>
    </source>
</evidence>
<name>A0A915U6D6_9BACT</name>
<keyword evidence="11" id="KW-0697">Rotamase</keyword>
<protein>
    <recommendedName>
        <fullName evidence="9">Periplasmic chaperone PpiD</fullName>
    </recommendedName>
    <alternativeName>
        <fullName evidence="10">Periplasmic folding chaperone</fullName>
    </alternativeName>
</protein>
<dbReference type="GO" id="GO:0003755">
    <property type="term" value="F:peptidyl-prolyl cis-trans isomerase activity"/>
    <property type="evidence" value="ECO:0007669"/>
    <property type="project" value="UniProtKB-KW"/>
</dbReference>
<keyword evidence="6 12" id="KW-0472">Membrane</keyword>
<dbReference type="Gene3D" id="1.10.4030.10">
    <property type="entry name" value="Porin chaperone SurA, peptide-binding domain"/>
    <property type="match status" value="1"/>
</dbReference>
<dbReference type="SUPFAM" id="SSF109998">
    <property type="entry name" value="Triger factor/SurA peptide-binding domain-like"/>
    <property type="match status" value="1"/>
</dbReference>
<evidence type="ECO:0000313" key="15">
    <source>
        <dbReference type="Proteomes" id="UP001063350"/>
    </source>
</evidence>
<gene>
    <name evidence="14" type="ORF">GF1_24480</name>
</gene>
<keyword evidence="7" id="KW-0143">Chaperone</keyword>
<evidence type="ECO:0000256" key="3">
    <source>
        <dbReference type="ARBA" id="ARBA00022519"/>
    </source>
</evidence>
<dbReference type="GO" id="GO:0005886">
    <property type="term" value="C:plasma membrane"/>
    <property type="evidence" value="ECO:0007669"/>
    <property type="project" value="UniProtKB-SubCell"/>
</dbReference>
<evidence type="ECO:0000256" key="5">
    <source>
        <dbReference type="ARBA" id="ARBA00022989"/>
    </source>
</evidence>
<dbReference type="Proteomes" id="UP001063350">
    <property type="component" value="Chromosome"/>
</dbReference>
<reference evidence="14" key="1">
    <citation type="submission" date="2020-12" db="EMBL/GenBank/DDBJ databases">
        <title>Desulfobium dissulfuricans gen. nov., sp. nov., a novel mesophilic, sulfate-reducing bacterium isolated from a deep-sea hydrothermal vent.</title>
        <authorList>
            <person name="Hashimoto Y."/>
            <person name="Tame A."/>
            <person name="Sawayama S."/>
            <person name="Miyazaki J."/>
            <person name="Takai K."/>
            <person name="Nakagawa S."/>
        </authorList>
    </citation>
    <scope>NUCLEOTIDE SEQUENCE</scope>
    <source>
        <strain evidence="14">GF1</strain>
    </source>
</reference>
<evidence type="ECO:0000256" key="4">
    <source>
        <dbReference type="ARBA" id="ARBA00022692"/>
    </source>
</evidence>
<comment type="subcellular location">
    <subcellularLocation>
        <location evidence="1">Cell inner membrane</location>
        <topology evidence="1">Single-pass type II membrane protein</topology>
        <orientation evidence="1">Periplasmic side</orientation>
    </subcellularLocation>
</comment>